<accession>A0A1I7YV82</accession>
<evidence type="ECO:0000313" key="2">
    <source>
        <dbReference type="WBParaSite" id="L893_g20040.t1"/>
    </source>
</evidence>
<keyword evidence="1" id="KW-1185">Reference proteome</keyword>
<reference evidence="2" key="1">
    <citation type="submission" date="2016-11" db="UniProtKB">
        <authorList>
            <consortium name="WormBaseParasite"/>
        </authorList>
    </citation>
    <scope>IDENTIFICATION</scope>
</reference>
<dbReference type="AlphaFoldDB" id="A0A1I7YV82"/>
<dbReference type="Proteomes" id="UP000095287">
    <property type="component" value="Unplaced"/>
</dbReference>
<evidence type="ECO:0000313" key="1">
    <source>
        <dbReference type="Proteomes" id="UP000095287"/>
    </source>
</evidence>
<dbReference type="WBParaSite" id="L893_g20040.t1">
    <property type="protein sequence ID" value="L893_g20040.t1"/>
    <property type="gene ID" value="L893_g20040"/>
</dbReference>
<proteinExistence type="predicted"/>
<protein>
    <submittedName>
        <fullName evidence="2">Core-binding (CB) domain-containing protein</fullName>
    </submittedName>
</protein>
<name>A0A1I7YV82_9BILA</name>
<organism evidence="1 2">
    <name type="scientific">Steinernema glaseri</name>
    <dbReference type="NCBI Taxonomy" id="37863"/>
    <lineage>
        <taxon>Eukaryota</taxon>
        <taxon>Metazoa</taxon>
        <taxon>Ecdysozoa</taxon>
        <taxon>Nematoda</taxon>
        <taxon>Chromadorea</taxon>
        <taxon>Rhabditida</taxon>
        <taxon>Tylenchina</taxon>
        <taxon>Panagrolaimomorpha</taxon>
        <taxon>Strongyloidoidea</taxon>
        <taxon>Steinernematidae</taxon>
        <taxon>Steinernema</taxon>
    </lineage>
</organism>
<sequence length="103" mass="12075">MKEMGYRKNPSIRRSDAVHSTVRLLENLEDYIKNEVRTGDLSPHEIHVWHVKKTNIRNGESLFSELTIVYGVQDTGAKSVAELTLFFSWLWDHITFNSEIIKW</sequence>